<evidence type="ECO:0000256" key="14">
    <source>
        <dbReference type="ARBA" id="ARBA00049244"/>
    </source>
</evidence>
<dbReference type="SUPFAM" id="SSF88723">
    <property type="entry name" value="PIN domain-like"/>
    <property type="match status" value="1"/>
</dbReference>
<dbReference type="InterPro" id="IPR019760">
    <property type="entry name" value="DNA-dir_DNA_pol_A_CS"/>
</dbReference>
<dbReference type="NCBIfam" id="NF004397">
    <property type="entry name" value="PRK05755.1"/>
    <property type="match status" value="1"/>
</dbReference>
<dbReference type="Pfam" id="PF01367">
    <property type="entry name" value="5_3_exonuc"/>
    <property type="match status" value="1"/>
</dbReference>
<evidence type="ECO:0000256" key="2">
    <source>
        <dbReference type="ARBA" id="ARBA00012417"/>
    </source>
</evidence>
<evidence type="ECO:0000313" key="21">
    <source>
        <dbReference type="EMBL" id="TGV00941.1"/>
    </source>
</evidence>
<dbReference type="GO" id="GO:0003887">
    <property type="term" value="F:DNA-directed DNA polymerase activity"/>
    <property type="evidence" value="ECO:0007669"/>
    <property type="project" value="UniProtKB-UniRule"/>
</dbReference>
<dbReference type="InterPro" id="IPR029060">
    <property type="entry name" value="PIN-like_dom_sf"/>
</dbReference>
<keyword evidence="22" id="KW-1185">Reference proteome</keyword>
<comment type="caution">
    <text evidence="21">The sequence shown here is derived from an EMBL/GenBank/DDBJ whole genome shotgun (WGS) entry which is preliminary data.</text>
</comment>
<dbReference type="InterPro" id="IPR002562">
    <property type="entry name" value="3'-5'_exonuclease_dom"/>
</dbReference>
<dbReference type="SMART" id="SM00474">
    <property type="entry name" value="35EXOc"/>
    <property type="match status" value="1"/>
</dbReference>
<dbReference type="Pfam" id="PF02739">
    <property type="entry name" value="5_3_exonuc_N"/>
    <property type="match status" value="1"/>
</dbReference>
<dbReference type="GO" id="GO:0006261">
    <property type="term" value="P:DNA-templated DNA replication"/>
    <property type="evidence" value="ECO:0007669"/>
    <property type="project" value="UniProtKB-UniRule"/>
</dbReference>
<evidence type="ECO:0000256" key="17">
    <source>
        <dbReference type="SAM" id="MobiDB-lite"/>
    </source>
</evidence>
<dbReference type="CDD" id="cd09859">
    <property type="entry name" value="PIN_53EXO"/>
    <property type="match status" value="1"/>
</dbReference>
<dbReference type="PROSITE" id="PS00447">
    <property type="entry name" value="DNA_POLYMERASE_A"/>
    <property type="match status" value="1"/>
</dbReference>
<dbReference type="PANTHER" id="PTHR10133:SF27">
    <property type="entry name" value="DNA POLYMERASE NU"/>
    <property type="match status" value="1"/>
</dbReference>
<keyword evidence="5 16" id="KW-0548">Nucleotidyltransferase</keyword>
<keyword evidence="7" id="KW-0540">Nuclease</keyword>
<dbReference type="EC" id="2.7.7.7" evidence="2 15"/>
<feature type="region of interest" description="Disordered" evidence="17">
    <location>
        <begin position="303"/>
        <end position="329"/>
    </location>
</feature>
<evidence type="ECO:0000256" key="13">
    <source>
        <dbReference type="ARBA" id="ARBA00023204"/>
    </source>
</evidence>
<dbReference type="GO" id="GO:0008408">
    <property type="term" value="F:3'-5' exonuclease activity"/>
    <property type="evidence" value="ECO:0007669"/>
    <property type="project" value="UniProtKB-UniRule"/>
</dbReference>
<organism evidence="21 22">
    <name type="scientific">Flavivirga rizhaonensis</name>
    <dbReference type="NCBI Taxonomy" id="2559571"/>
    <lineage>
        <taxon>Bacteria</taxon>
        <taxon>Pseudomonadati</taxon>
        <taxon>Bacteroidota</taxon>
        <taxon>Flavobacteriia</taxon>
        <taxon>Flavobacteriales</taxon>
        <taxon>Flavobacteriaceae</taxon>
        <taxon>Flavivirga</taxon>
    </lineage>
</organism>
<evidence type="ECO:0000256" key="4">
    <source>
        <dbReference type="ARBA" id="ARBA00022679"/>
    </source>
</evidence>
<dbReference type="RefSeq" id="WP_135878535.1">
    <property type="nucleotide sequence ID" value="NZ_SRSO01000031.1"/>
</dbReference>
<dbReference type="SUPFAM" id="SSF53098">
    <property type="entry name" value="Ribonuclease H-like"/>
    <property type="match status" value="1"/>
</dbReference>
<evidence type="ECO:0000256" key="15">
    <source>
        <dbReference type="NCBIfam" id="TIGR00593"/>
    </source>
</evidence>
<name>A0A4S1DSJ2_9FLAO</name>
<comment type="function">
    <text evidence="16">In addition to polymerase activity, this DNA polymerase exhibits 3'-5' and 5'-3' exonuclease activity.</text>
</comment>
<evidence type="ECO:0000256" key="3">
    <source>
        <dbReference type="ARBA" id="ARBA00020311"/>
    </source>
</evidence>
<evidence type="ECO:0000259" key="20">
    <source>
        <dbReference type="SMART" id="SM00482"/>
    </source>
</evidence>
<evidence type="ECO:0000259" key="18">
    <source>
        <dbReference type="SMART" id="SM00474"/>
    </source>
</evidence>
<evidence type="ECO:0000256" key="7">
    <source>
        <dbReference type="ARBA" id="ARBA00022722"/>
    </source>
</evidence>
<dbReference type="FunFam" id="1.10.150.20:FF:000003">
    <property type="entry name" value="DNA polymerase I"/>
    <property type="match status" value="1"/>
</dbReference>
<dbReference type="Pfam" id="PF01612">
    <property type="entry name" value="DNA_pol_A_exo1"/>
    <property type="match status" value="1"/>
</dbReference>
<keyword evidence="4 16" id="KW-0808">Transferase</keyword>
<feature type="domain" description="5'-3' exonuclease" evidence="19">
    <location>
        <begin position="5"/>
        <end position="265"/>
    </location>
</feature>
<keyword evidence="11 16" id="KW-0239">DNA-directed DNA polymerase</keyword>
<protein>
    <recommendedName>
        <fullName evidence="3 15">DNA polymerase I</fullName>
        <ecNumber evidence="2 15">2.7.7.7</ecNumber>
    </recommendedName>
</protein>
<keyword evidence="6 16" id="KW-0235">DNA replication</keyword>
<comment type="similarity">
    <text evidence="1 16">Belongs to the DNA polymerase type-A family.</text>
</comment>
<dbReference type="FunFam" id="1.20.1060.10:FF:000001">
    <property type="entry name" value="DNA polymerase I"/>
    <property type="match status" value="1"/>
</dbReference>
<dbReference type="GO" id="GO:0008409">
    <property type="term" value="F:5'-3' exonuclease activity"/>
    <property type="evidence" value="ECO:0007669"/>
    <property type="project" value="UniProtKB-UniRule"/>
</dbReference>
<comment type="catalytic activity">
    <reaction evidence="14 16">
        <text>DNA(n) + a 2'-deoxyribonucleoside 5'-triphosphate = DNA(n+1) + diphosphate</text>
        <dbReference type="Rhea" id="RHEA:22508"/>
        <dbReference type="Rhea" id="RHEA-COMP:17339"/>
        <dbReference type="Rhea" id="RHEA-COMP:17340"/>
        <dbReference type="ChEBI" id="CHEBI:33019"/>
        <dbReference type="ChEBI" id="CHEBI:61560"/>
        <dbReference type="ChEBI" id="CHEBI:173112"/>
        <dbReference type="EC" id="2.7.7.7"/>
    </reaction>
</comment>
<feature type="domain" description="DNA-directed DNA polymerase family A palm" evidence="20">
    <location>
        <begin position="709"/>
        <end position="916"/>
    </location>
</feature>
<dbReference type="SMART" id="SM00482">
    <property type="entry name" value="POLAc"/>
    <property type="match status" value="1"/>
</dbReference>
<dbReference type="Proteomes" id="UP000307602">
    <property type="component" value="Unassembled WGS sequence"/>
</dbReference>
<evidence type="ECO:0000256" key="10">
    <source>
        <dbReference type="ARBA" id="ARBA00022839"/>
    </source>
</evidence>
<dbReference type="GO" id="GO:0006302">
    <property type="term" value="P:double-strand break repair"/>
    <property type="evidence" value="ECO:0007669"/>
    <property type="project" value="TreeGrafter"/>
</dbReference>
<evidence type="ECO:0000256" key="16">
    <source>
        <dbReference type="RuleBase" id="RU004460"/>
    </source>
</evidence>
<dbReference type="SMART" id="SM00475">
    <property type="entry name" value="53EXOc"/>
    <property type="match status" value="1"/>
</dbReference>
<keyword evidence="9 16" id="KW-0378">Hydrolase</keyword>
<dbReference type="EMBL" id="SRSO01000031">
    <property type="protein sequence ID" value="TGV00941.1"/>
    <property type="molecule type" value="Genomic_DNA"/>
</dbReference>
<dbReference type="PRINTS" id="PR00868">
    <property type="entry name" value="DNAPOLI"/>
</dbReference>
<dbReference type="FunFam" id="1.10.150.20:FF:000002">
    <property type="entry name" value="DNA polymerase I"/>
    <property type="match status" value="1"/>
</dbReference>
<dbReference type="InterPro" id="IPR036279">
    <property type="entry name" value="5-3_exonuclease_C_sf"/>
</dbReference>
<dbReference type="Gene3D" id="3.30.70.370">
    <property type="match status" value="1"/>
</dbReference>
<dbReference type="InterPro" id="IPR043502">
    <property type="entry name" value="DNA/RNA_pol_sf"/>
</dbReference>
<dbReference type="SUPFAM" id="SSF47807">
    <property type="entry name" value="5' to 3' exonuclease, C-terminal subdomain"/>
    <property type="match status" value="1"/>
</dbReference>
<dbReference type="CDD" id="cd08637">
    <property type="entry name" value="DNA_pol_A_pol_I_C"/>
    <property type="match status" value="1"/>
</dbReference>
<evidence type="ECO:0000256" key="5">
    <source>
        <dbReference type="ARBA" id="ARBA00022695"/>
    </source>
</evidence>
<evidence type="ECO:0000256" key="11">
    <source>
        <dbReference type="ARBA" id="ARBA00022932"/>
    </source>
</evidence>
<proteinExistence type="inferred from homology"/>
<evidence type="ECO:0000256" key="8">
    <source>
        <dbReference type="ARBA" id="ARBA00022763"/>
    </source>
</evidence>
<evidence type="ECO:0000256" key="12">
    <source>
        <dbReference type="ARBA" id="ARBA00023125"/>
    </source>
</evidence>
<dbReference type="InterPro" id="IPR012337">
    <property type="entry name" value="RNaseH-like_sf"/>
</dbReference>
<keyword evidence="13 16" id="KW-0234">DNA repair</keyword>
<keyword evidence="8 16" id="KW-0227">DNA damage</keyword>
<accession>A0A4S1DSJ2</accession>
<evidence type="ECO:0000259" key="19">
    <source>
        <dbReference type="SMART" id="SM00475"/>
    </source>
</evidence>
<dbReference type="NCBIfam" id="TIGR00593">
    <property type="entry name" value="pola"/>
    <property type="match status" value="1"/>
</dbReference>
<dbReference type="InterPro" id="IPR020045">
    <property type="entry name" value="DNA_polI_H3TH"/>
</dbReference>
<gene>
    <name evidence="16 21" type="primary">polA</name>
    <name evidence="21" type="ORF">EM932_17675</name>
</gene>
<evidence type="ECO:0000256" key="1">
    <source>
        <dbReference type="ARBA" id="ARBA00007705"/>
    </source>
</evidence>
<dbReference type="AlphaFoldDB" id="A0A4S1DSJ2"/>
<dbReference type="InterPro" id="IPR001098">
    <property type="entry name" value="DNA-dir_DNA_pol_A_palm_dom"/>
</dbReference>
<keyword evidence="12 16" id="KW-0238">DNA-binding</keyword>
<reference evidence="21 22" key="1">
    <citation type="submission" date="2019-04" db="EMBL/GenBank/DDBJ databases">
        <authorList>
            <person name="Liu A."/>
        </authorList>
    </citation>
    <scope>NUCLEOTIDE SEQUENCE [LARGE SCALE GENOMIC DNA]</scope>
    <source>
        <strain evidence="21 22">RZ03</strain>
    </source>
</reference>
<dbReference type="InterPro" id="IPR018320">
    <property type="entry name" value="DNA_polymerase_1"/>
</dbReference>
<dbReference type="PANTHER" id="PTHR10133">
    <property type="entry name" value="DNA POLYMERASE I"/>
    <property type="match status" value="1"/>
</dbReference>
<dbReference type="InterPro" id="IPR036397">
    <property type="entry name" value="RNaseH_sf"/>
</dbReference>
<sequence length="952" mass="107113">MSDQKRLFLVDAYALIFRGYYAFIKNPRINSKGTDTSAILGFMNSLLDVIKRERPDHLAVCFDKGGSADRVEMYQEYKANRDATPEAIKIAIPYIYNILEAMHIPIMVKEGYEADDVIGTLSKQAEKEGYKTFMVTPDKDFAQLVSENIFMYRPVFGGGYETWGIPEVQKKFEVTDPLQVIDFLGMMGDSSDNIPGLPGVGEKTAKKFLVQYGSMENLLANTHELKGKMKEKIEANGELGILSKKLATIMLDVPVEFNAKDFELDHPDIPKVLEIFQELEFRRLIDNFTKTFTVETSTSASIKNSDVSEKQKTKATPKEQASAGSGQFSLFGGNVSEASNTETVSEYARKTAETTPHFYQSVDSGIATKLFIKNLMNQTSVCFDTETTGLNPITAELVGIAFSWEVGKGFYLPFPEDKTEAQALIEQLRPFFENELIQKIGQNLKYDIKVLAKYNVEVKGKLFDTMLAHYLINPDMRHNMDVLAETYLNYTPISIETLIGKKGKNQLLMRDIPLEKQTEYAVEDSDITLQLKEHFEKELGEANTQKLFDDIEVPLLRVLAAMELEGINLDKKFLETLSEELNKDIASLETIIYEAAGEEFNIASPKQLGVILFEKLKLVDKPKKTKTGQYATSEDILSYLAKEHDIIQNILDYRGLAKLKSTYVDALPTQVEESTGRVHTDYMQTVAATGRLSSNNPNLQNIPIRTERGRQVRKAFIPRNEEYTLLAADYSQIELRIIAALSEEETMISAFKNGEDIHASTASKVFNVPLDKVTREQRSNAKTVNFGIIYGVSAFGLSNQTDLSRSESKELIDTYYATYPKLRNFISEQVDFARDNGYVQTVLGRRRYLKDINSRNAVVRGAAERNAVNAPIQGSAADIIKIAMINIYDKLSTGGYKSKMLLQVHDELVFDVYKPELETIKALVKTEMESAYTLEVPLDVDLGIGADWLEAH</sequence>
<dbReference type="Gene3D" id="1.10.150.20">
    <property type="entry name" value="5' to 3' exonuclease, C-terminal subdomain"/>
    <property type="match status" value="2"/>
</dbReference>
<dbReference type="Gene3D" id="1.20.1060.10">
    <property type="entry name" value="Taq DNA Polymerase, Chain T, domain 4"/>
    <property type="match status" value="1"/>
</dbReference>
<evidence type="ECO:0000313" key="22">
    <source>
        <dbReference type="Proteomes" id="UP000307602"/>
    </source>
</evidence>
<dbReference type="OrthoDB" id="9806424at2"/>
<dbReference type="InterPro" id="IPR008918">
    <property type="entry name" value="HhH2"/>
</dbReference>
<dbReference type="Gene3D" id="3.40.50.1010">
    <property type="entry name" value="5'-nuclease"/>
    <property type="match status" value="1"/>
</dbReference>
<dbReference type="CDD" id="cd09898">
    <property type="entry name" value="H3TH_53EXO"/>
    <property type="match status" value="1"/>
</dbReference>
<dbReference type="GO" id="GO:0003677">
    <property type="term" value="F:DNA binding"/>
    <property type="evidence" value="ECO:0007669"/>
    <property type="project" value="UniProtKB-UniRule"/>
</dbReference>
<evidence type="ECO:0000256" key="6">
    <source>
        <dbReference type="ARBA" id="ARBA00022705"/>
    </source>
</evidence>
<evidence type="ECO:0000256" key="9">
    <source>
        <dbReference type="ARBA" id="ARBA00022801"/>
    </source>
</evidence>
<feature type="domain" description="3'-5' exonuclease" evidence="18">
    <location>
        <begin position="359"/>
        <end position="540"/>
    </location>
</feature>
<keyword evidence="10 16" id="KW-0269">Exonuclease</keyword>
<dbReference type="InterPro" id="IPR002298">
    <property type="entry name" value="DNA_polymerase_A"/>
</dbReference>
<dbReference type="InterPro" id="IPR020046">
    <property type="entry name" value="5-3_exonucl_a-hlix_arch_N"/>
</dbReference>
<dbReference type="SMART" id="SM00279">
    <property type="entry name" value="HhH2"/>
    <property type="match status" value="1"/>
</dbReference>
<dbReference type="Pfam" id="PF00476">
    <property type="entry name" value="DNA_pol_A"/>
    <property type="match status" value="1"/>
</dbReference>
<dbReference type="CDD" id="cd06139">
    <property type="entry name" value="DNA_polA_I_Ecoli_like_exo"/>
    <property type="match status" value="1"/>
</dbReference>
<dbReference type="Gene3D" id="3.30.420.10">
    <property type="entry name" value="Ribonuclease H-like superfamily/Ribonuclease H"/>
    <property type="match status" value="1"/>
</dbReference>
<dbReference type="SUPFAM" id="SSF56672">
    <property type="entry name" value="DNA/RNA polymerases"/>
    <property type="match status" value="1"/>
</dbReference>
<dbReference type="InterPro" id="IPR002421">
    <property type="entry name" value="5-3_exonuclease"/>
</dbReference>